<protein>
    <submittedName>
        <fullName evidence="2">Uncharacterized protein</fullName>
    </submittedName>
</protein>
<dbReference type="EMBL" id="VDEP01000478">
    <property type="protein sequence ID" value="KAA1072508.1"/>
    <property type="molecule type" value="Genomic_DNA"/>
</dbReference>
<dbReference type="Proteomes" id="UP000325313">
    <property type="component" value="Unassembled WGS sequence"/>
</dbReference>
<feature type="compositionally biased region" description="Polar residues" evidence="1">
    <location>
        <begin position="1"/>
        <end position="11"/>
    </location>
</feature>
<comment type="caution">
    <text evidence="2">The sequence shown here is derived from an EMBL/GenBank/DDBJ whole genome shotgun (WGS) entry which is preliminary data.</text>
</comment>
<accession>A0A5B0M9D6</accession>
<feature type="region of interest" description="Disordered" evidence="1">
    <location>
        <begin position="1"/>
        <end position="20"/>
    </location>
</feature>
<reference evidence="2 3" key="1">
    <citation type="submission" date="2019-05" db="EMBL/GenBank/DDBJ databases">
        <title>Emergence of the Ug99 lineage of the wheat stem rust pathogen through somatic hybridization.</title>
        <authorList>
            <person name="Li F."/>
            <person name="Upadhyaya N.M."/>
            <person name="Sperschneider J."/>
            <person name="Matny O."/>
            <person name="Nguyen-Phuc H."/>
            <person name="Mago R."/>
            <person name="Raley C."/>
            <person name="Miller M.E."/>
            <person name="Silverstein K.A.T."/>
            <person name="Henningsen E."/>
            <person name="Hirsch C.D."/>
            <person name="Visser B."/>
            <person name="Pretorius Z.A."/>
            <person name="Steffenson B.J."/>
            <person name="Schwessinger B."/>
            <person name="Dodds P.N."/>
            <person name="Figueroa M."/>
        </authorList>
    </citation>
    <scope>NUCLEOTIDE SEQUENCE [LARGE SCALE GENOMIC DNA]</scope>
    <source>
        <strain evidence="2 3">Ug99</strain>
    </source>
</reference>
<proteinExistence type="predicted"/>
<evidence type="ECO:0000256" key="1">
    <source>
        <dbReference type="SAM" id="MobiDB-lite"/>
    </source>
</evidence>
<dbReference type="AlphaFoldDB" id="A0A5B0M9D6"/>
<sequence>MILQSLQSSRDGSLGPTRQDANRASRLMDHQLPLPAGYSHFSLDVTLFGISKNAFVKWSGIFVIYLWTKFPIVRSKLMDWEPQQLRWMAVMCMSLFLLAKSIRFRAGFLQIS</sequence>
<gene>
    <name evidence="2" type="ORF">PGTUg99_007778</name>
</gene>
<name>A0A5B0M9D6_PUCGR</name>
<organism evidence="2 3">
    <name type="scientific">Puccinia graminis f. sp. tritici</name>
    <dbReference type="NCBI Taxonomy" id="56615"/>
    <lineage>
        <taxon>Eukaryota</taxon>
        <taxon>Fungi</taxon>
        <taxon>Dikarya</taxon>
        <taxon>Basidiomycota</taxon>
        <taxon>Pucciniomycotina</taxon>
        <taxon>Pucciniomycetes</taxon>
        <taxon>Pucciniales</taxon>
        <taxon>Pucciniaceae</taxon>
        <taxon>Puccinia</taxon>
    </lineage>
</organism>
<evidence type="ECO:0000313" key="2">
    <source>
        <dbReference type="EMBL" id="KAA1072508.1"/>
    </source>
</evidence>
<evidence type="ECO:0000313" key="3">
    <source>
        <dbReference type="Proteomes" id="UP000325313"/>
    </source>
</evidence>